<feature type="domain" description="C2H2-type" evidence="3">
    <location>
        <begin position="731"/>
        <end position="758"/>
    </location>
</feature>
<dbReference type="PROSITE" id="PS50157">
    <property type="entry name" value="ZINC_FINGER_C2H2_2"/>
    <property type="match status" value="1"/>
</dbReference>
<gene>
    <name evidence="4" type="ORF">CAPTEDRAFT_212875</name>
</gene>
<feature type="compositionally biased region" description="Acidic residues" evidence="2">
    <location>
        <begin position="20"/>
        <end position="30"/>
    </location>
</feature>
<dbReference type="Gene3D" id="3.30.160.60">
    <property type="entry name" value="Classic Zinc Finger"/>
    <property type="match status" value="1"/>
</dbReference>
<dbReference type="EMBL" id="AMQN01005815">
    <property type="status" value="NOT_ANNOTATED_CDS"/>
    <property type="molecule type" value="Genomic_DNA"/>
</dbReference>
<feature type="region of interest" description="Disordered" evidence="2">
    <location>
        <begin position="1"/>
        <end position="49"/>
    </location>
</feature>
<dbReference type="EnsemblMetazoa" id="CapteT212875">
    <property type="protein sequence ID" value="CapteP212875"/>
    <property type="gene ID" value="CapteG212875"/>
</dbReference>
<dbReference type="OrthoDB" id="10066064at2759"/>
<feature type="region of interest" description="Disordered" evidence="2">
    <location>
        <begin position="518"/>
        <end position="663"/>
    </location>
</feature>
<organism evidence="4">
    <name type="scientific">Capitella teleta</name>
    <name type="common">Polychaete worm</name>
    <dbReference type="NCBI Taxonomy" id="283909"/>
    <lineage>
        <taxon>Eukaryota</taxon>
        <taxon>Metazoa</taxon>
        <taxon>Spiralia</taxon>
        <taxon>Lophotrochozoa</taxon>
        <taxon>Annelida</taxon>
        <taxon>Polychaeta</taxon>
        <taxon>Sedentaria</taxon>
        <taxon>Scolecida</taxon>
        <taxon>Capitellidae</taxon>
        <taxon>Capitella</taxon>
    </lineage>
</organism>
<keyword evidence="6" id="KW-1185">Reference proteome</keyword>
<reference evidence="4 6" key="2">
    <citation type="journal article" date="2013" name="Nature">
        <title>Insights into bilaterian evolution from three spiralian genomes.</title>
        <authorList>
            <person name="Simakov O."/>
            <person name="Marletaz F."/>
            <person name="Cho S.J."/>
            <person name="Edsinger-Gonzales E."/>
            <person name="Havlak P."/>
            <person name="Hellsten U."/>
            <person name="Kuo D.H."/>
            <person name="Larsson T."/>
            <person name="Lv J."/>
            <person name="Arendt D."/>
            <person name="Savage R."/>
            <person name="Osoegawa K."/>
            <person name="de Jong P."/>
            <person name="Grimwood J."/>
            <person name="Chapman J.A."/>
            <person name="Shapiro H."/>
            <person name="Aerts A."/>
            <person name="Otillar R.P."/>
            <person name="Terry A.Y."/>
            <person name="Boore J.L."/>
            <person name="Grigoriev I.V."/>
            <person name="Lindberg D.R."/>
            <person name="Seaver E.C."/>
            <person name="Weisblat D.A."/>
            <person name="Putnam N.H."/>
            <person name="Rokhsar D.S."/>
        </authorList>
    </citation>
    <scope>NUCLEOTIDE SEQUENCE</scope>
    <source>
        <strain evidence="4 6">I ESC-2004</strain>
    </source>
</reference>
<evidence type="ECO:0000256" key="2">
    <source>
        <dbReference type="SAM" id="MobiDB-lite"/>
    </source>
</evidence>
<accession>R7UYB3</accession>
<dbReference type="HOGENOM" id="CLU_327963_0_0_1"/>
<feature type="compositionally biased region" description="Basic and acidic residues" evidence="2">
    <location>
        <begin position="536"/>
        <end position="549"/>
    </location>
</feature>
<dbReference type="PROSITE" id="PS00028">
    <property type="entry name" value="ZINC_FINGER_C2H2_1"/>
    <property type="match status" value="1"/>
</dbReference>
<dbReference type="InterPro" id="IPR002999">
    <property type="entry name" value="Tudor"/>
</dbReference>
<dbReference type="EMBL" id="AMQN01005816">
    <property type="status" value="NOT_ANNOTATED_CDS"/>
    <property type="molecule type" value="Genomic_DNA"/>
</dbReference>
<keyword evidence="1" id="KW-0863">Zinc-finger</keyword>
<dbReference type="EMBL" id="AMQN01005814">
    <property type="status" value="NOT_ANNOTATED_CDS"/>
    <property type="molecule type" value="Genomic_DNA"/>
</dbReference>
<feature type="compositionally biased region" description="Basic and acidic residues" evidence="2">
    <location>
        <begin position="580"/>
        <end position="593"/>
    </location>
</feature>
<feature type="compositionally biased region" description="Basic and acidic residues" evidence="2">
    <location>
        <begin position="558"/>
        <end position="571"/>
    </location>
</feature>
<reference evidence="6" key="1">
    <citation type="submission" date="2012-12" db="EMBL/GenBank/DDBJ databases">
        <authorList>
            <person name="Hellsten U."/>
            <person name="Grimwood J."/>
            <person name="Chapman J.A."/>
            <person name="Shapiro H."/>
            <person name="Aerts A."/>
            <person name="Otillar R.P."/>
            <person name="Terry A.Y."/>
            <person name="Boore J.L."/>
            <person name="Simakov O."/>
            <person name="Marletaz F."/>
            <person name="Cho S.-J."/>
            <person name="Edsinger-Gonzales E."/>
            <person name="Havlak P."/>
            <person name="Kuo D.-H."/>
            <person name="Larsson T."/>
            <person name="Lv J."/>
            <person name="Arendt D."/>
            <person name="Savage R."/>
            <person name="Osoegawa K."/>
            <person name="de Jong P."/>
            <person name="Lindberg D.R."/>
            <person name="Seaver E.C."/>
            <person name="Weisblat D.A."/>
            <person name="Putnam N.H."/>
            <person name="Grigoriev I.V."/>
            <person name="Rokhsar D.S."/>
        </authorList>
    </citation>
    <scope>NUCLEOTIDE SEQUENCE</scope>
    <source>
        <strain evidence="6">I ESC-2004</strain>
    </source>
</reference>
<feature type="compositionally biased region" description="Basic residues" evidence="2">
    <location>
        <begin position="34"/>
        <end position="44"/>
    </location>
</feature>
<dbReference type="PANTHER" id="PTHR33480:SF1">
    <property type="entry name" value="TYR RECOMBINASE DOMAIN-CONTAINING PROTEIN"/>
    <property type="match status" value="1"/>
</dbReference>
<dbReference type="CDD" id="cd04508">
    <property type="entry name" value="Tudor_SF"/>
    <property type="match status" value="1"/>
</dbReference>
<keyword evidence="1" id="KW-0479">Metal-binding</keyword>
<dbReference type="Proteomes" id="UP000014760">
    <property type="component" value="Unassembled WGS sequence"/>
</dbReference>
<dbReference type="SUPFAM" id="SSF63748">
    <property type="entry name" value="Tudor/PWWP/MBT"/>
    <property type="match status" value="1"/>
</dbReference>
<feature type="compositionally biased region" description="Basic and acidic residues" evidence="2">
    <location>
        <begin position="602"/>
        <end position="640"/>
    </location>
</feature>
<evidence type="ECO:0000259" key="3">
    <source>
        <dbReference type="PROSITE" id="PS50157"/>
    </source>
</evidence>
<evidence type="ECO:0000313" key="4">
    <source>
        <dbReference type="EMBL" id="ELU11247.1"/>
    </source>
</evidence>
<protein>
    <recommendedName>
        <fullName evidence="3">C2H2-type domain-containing protein</fullName>
    </recommendedName>
</protein>
<dbReference type="PANTHER" id="PTHR33480">
    <property type="entry name" value="SET DOMAIN-CONTAINING PROTEIN-RELATED"/>
    <property type="match status" value="1"/>
</dbReference>
<dbReference type="GO" id="GO:0008270">
    <property type="term" value="F:zinc ion binding"/>
    <property type="evidence" value="ECO:0007669"/>
    <property type="project" value="UniProtKB-KW"/>
</dbReference>
<evidence type="ECO:0000256" key="1">
    <source>
        <dbReference type="PROSITE-ProRule" id="PRU00042"/>
    </source>
</evidence>
<evidence type="ECO:0000313" key="6">
    <source>
        <dbReference type="Proteomes" id="UP000014760"/>
    </source>
</evidence>
<dbReference type="SMART" id="SM00355">
    <property type="entry name" value="ZnF_C2H2"/>
    <property type="match status" value="2"/>
</dbReference>
<dbReference type="EMBL" id="KB296865">
    <property type="protein sequence ID" value="ELU11247.1"/>
    <property type="molecule type" value="Genomic_DNA"/>
</dbReference>
<feature type="compositionally biased region" description="Basic and acidic residues" evidence="2">
    <location>
        <begin position="648"/>
        <end position="663"/>
    </location>
</feature>
<dbReference type="Gene3D" id="2.30.30.140">
    <property type="match status" value="1"/>
</dbReference>
<name>R7UYB3_CAPTE</name>
<evidence type="ECO:0000313" key="5">
    <source>
        <dbReference type="EnsemblMetazoa" id="CapteP212875"/>
    </source>
</evidence>
<keyword evidence="1" id="KW-0862">Zinc</keyword>
<dbReference type="InterPro" id="IPR013087">
    <property type="entry name" value="Znf_C2H2_type"/>
</dbReference>
<dbReference type="SMART" id="SM00333">
    <property type="entry name" value="TUDOR"/>
    <property type="match status" value="1"/>
</dbReference>
<reference evidence="5" key="3">
    <citation type="submission" date="2015-06" db="UniProtKB">
        <authorList>
            <consortium name="EnsemblMetazoa"/>
        </authorList>
    </citation>
    <scope>IDENTIFICATION</scope>
</reference>
<dbReference type="AlphaFoldDB" id="R7UYB3"/>
<sequence length="877" mass="100652">MADSYIVNTYDVVSKHPEEREEEISEGNEDDIWKRKRKPRRRREKWSSPGGFKPGDVVEAIWPPNQHWYDAEILSTDDDGRITVHYIEDRIKKTLRTHQVVSHITQDETGCIASSDPTILLIGERLYQKTKRKVGKQMGTRKSVMNNMRLLARLYKLAPVSPERVGWSRKTPITHSLYKEFREQNEAPQGGVENIFQRQNFKFLESAVEEICTDDGVLKHGMKHNLFYLLRSSANIVRASQLAATDDKKAQETSFFIEILNLNQSQVFGDAAGVINYNRQEKLRMPEMQADEEEVKTLHNFIKERIASLSSPFQQQDKSTYVSLRNALCARLTLYNARRGGEPSRLRLDQWNDAVEERWIDKEALKKLPDCQLENIKSHRLLYMAGKGNHLVPVLIPQDCDRGLNIIADATIRHNVGVLEKNPYLFPNTELSEFHCVGWDTINGLCTEAGITNASLLTASKQRHRVSTKYAEMELSNKERELFFSHMGHTKAVNEGTYQYPLAIQELASVGKHLAAFDGDEEKKADDERDDQDVAVMEKSEDEEKKADDERDDQDVAVMEKSEDEEKKADDERDDQDVAVMEKSEDEEKKADDERDDQDVAVMKKSEDEEKNDDVTVDARNETLREVNGNEKEDACKKTMDEEDTEKEIERKEIKEKEDDGKQTVRKEMMEEDIVLSSEMSEEIEWKGITSLNFINNGLFDDDSDSQDGVNIGLASPEANSAPSEFSHCRFLCQTCGKICQNMAALKSHAKTHETKVKKYTKPKRLCPFCKKDQSRLTRHLRKMHSEEEEVQILIEGSSCEKKEIAEKLRKKGILEANKSQLPEENPKFIAERSTSTSSVVCSLCSGFYSRLNFYKHKNIKRAEKIPEKSKQNLEGV</sequence>
<proteinExistence type="predicted"/>